<keyword evidence="1 3" id="KW-0472">Membrane</keyword>
<dbReference type="PROSITE" id="PS51123">
    <property type="entry name" value="OMPA_2"/>
    <property type="match status" value="1"/>
</dbReference>
<protein>
    <submittedName>
        <fullName evidence="5">Peptidoglycan-binding protein</fullName>
    </submittedName>
</protein>
<evidence type="ECO:0000256" key="2">
    <source>
        <dbReference type="SAM" id="Coils"/>
    </source>
</evidence>
<evidence type="ECO:0000256" key="3">
    <source>
        <dbReference type="SAM" id="Phobius"/>
    </source>
</evidence>
<dbReference type="SUPFAM" id="SSF103088">
    <property type="entry name" value="OmpA-like"/>
    <property type="match status" value="1"/>
</dbReference>
<dbReference type="PANTHER" id="PTHR30329">
    <property type="entry name" value="STATOR ELEMENT OF FLAGELLAR MOTOR COMPLEX"/>
    <property type="match status" value="1"/>
</dbReference>
<organism evidence="5 6">
    <name type="scientific">Ferrovibrio terrae</name>
    <dbReference type="NCBI Taxonomy" id="2594003"/>
    <lineage>
        <taxon>Bacteria</taxon>
        <taxon>Pseudomonadati</taxon>
        <taxon>Pseudomonadota</taxon>
        <taxon>Alphaproteobacteria</taxon>
        <taxon>Rhodospirillales</taxon>
        <taxon>Rhodospirillaceae</taxon>
        <taxon>Ferrovibrio</taxon>
    </lineage>
</organism>
<dbReference type="KEGG" id="fer:FNB15_11835"/>
<dbReference type="PANTHER" id="PTHR30329:SF21">
    <property type="entry name" value="LIPOPROTEIN YIAD-RELATED"/>
    <property type="match status" value="1"/>
</dbReference>
<dbReference type="InterPro" id="IPR050330">
    <property type="entry name" value="Bact_OuterMem_StrucFunc"/>
</dbReference>
<evidence type="ECO:0000256" key="1">
    <source>
        <dbReference type="PROSITE-ProRule" id="PRU00473"/>
    </source>
</evidence>
<dbReference type="RefSeq" id="WP_144068895.1">
    <property type="nucleotide sequence ID" value="NZ_CP041636.1"/>
</dbReference>
<dbReference type="NCBIfam" id="NF006543">
    <property type="entry name" value="PRK09039.1-2"/>
    <property type="match status" value="1"/>
</dbReference>
<dbReference type="AlphaFoldDB" id="A0A516H2A6"/>
<dbReference type="NCBIfam" id="NF006545">
    <property type="entry name" value="PRK09039.1-4"/>
    <property type="match status" value="1"/>
</dbReference>
<accession>A0A516H2A6</accession>
<evidence type="ECO:0000259" key="4">
    <source>
        <dbReference type="PROSITE" id="PS51123"/>
    </source>
</evidence>
<keyword evidence="3" id="KW-0812">Transmembrane</keyword>
<dbReference type="Gene3D" id="1.10.287.1490">
    <property type="match status" value="1"/>
</dbReference>
<feature type="domain" description="OmpA-like" evidence="4">
    <location>
        <begin position="230"/>
        <end position="356"/>
    </location>
</feature>
<name>A0A516H2A6_9PROT</name>
<sequence length="356" mass="39947">MALSRRRNDHMGANAWPGYVDVLSTLLMVIVFVLAVFMLVQFFLANAISGRDKAIEGLRSELAGLVEQLGLEKRNNAALRLDITNLQATLSSANAERDQLAAVLADSQVRADEAEKKLTEQQQIVVDLQGKLVSSTGQLDQEKRLTTEARSQVDLLNRQILALREQMAQIERILKESEEKDKSNQAQVSDLGRRLNAALARKVDELTNYRSEFFGRLRQALGNRRDIQVVGDRFVFQSEVLFDSASAELKPEGREQIGKLAKTLIEISDKIPKELPWVLRVDGHTDKLPIATAQFPSNWELSSARAISVVKFLASQGVPVERLAATGFGEFQPLDAREDQTAFRRNRRIELKLTER</sequence>
<evidence type="ECO:0000313" key="5">
    <source>
        <dbReference type="EMBL" id="QDO97914.1"/>
    </source>
</evidence>
<dbReference type="EMBL" id="CP041636">
    <property type="protein sequence ID" value="QDO97914.1"/>
    <property type="molecule type" value="Genomic_DNA"/>
</dbReference>
<feature type="transmembrane region" description="Helical" evidence="3">
    <location>
        <begin position="20"/>
        <end position="44"/>
    </location>
</feature>
<proteinExistence type="predicted"/>
<dbReference type="OrthoDB" id="9815217at2"/>
<dbReference type="Pfam" id="PF00691">
    <property type="entry name" value="OmpA"/>
    <property type="match status" value="1"/>
</dbReference>
<keyword evidence="6" id="KW-1185">Reference proteome</keyword>
<evidence type="ECO:0000313" key="6">
    <source>
        <dbReference type="Proteomes" id="UP000317496"/>
    </source>
</evidence>
<dbReference type="InterPro" id="IPR006665">
    <property type="entry name" value="OmpA-like"/>
</dbReference>
<gene>
    <name evidence="5" type="ORF">FNB15_11835</name>
</gene>
<dbReference type="CDD" id="cd07185">
    <property type="entry name" value="OmpA_C-like"/>
    <property type="match status" value="1"/>
</dbReference>
<reference evidence="5 6" key="1">
    <citation type="submission" date="2019-07" db="EMBL/GenBank/DDBJ databases">
        <title>Genome sequencing for Ferrovibrio sp. K5.</title>
        <authorList>
            <person name="Park S.-J."/>
        </authorList>
    </citation>
    <scope>NUCLEOTIDE SEQUENCE [LARGE SCALE GENOMIC DNA]</scope>
    <source>
        <strain evidence="5 6">K5</strain>
    </source>
</reference>
<keyword evidence="3" id="KW-1133">Transmembrane helix</keyword>
<dbReference type="Proteomes" id="UP000317496">
    <property type="component" value="Chromosome"/>
</dbReference>
<dbReference type="GO" id="GO:0016020">
    <property type="term" value="C:membrane"/>
    <property type="evidence" value="ECO:0007669"/>
    <property type="project" value="UniProtKB-UniRule"/>
</dbReference>
<dbReference type="InterPro" id="IPR036737">
    <property type="entry name" value="OmpA-like_sf"/>
</dbReference>
<keyword evidence="2" id="KW-0175">Coiled coil</keyword>
<feature type="coiled-coil region" evidence="2">
    <location>
        <begin position="76"/>
        <end position="180"/>
    </location>
</feature>
<dbReference type="NCBIfam" id="NF006544">
    <property type="entry name" value="PRK09039.1-3"/>
    <property type="match status" value="1"/>
</dbReference>
<dbReference type="Gene3D" id="3.30.1330.60">
    <property type="entry name" value="OmpA-like domain"/>
    <property type="match status" value="1"/>
</dbReference>